<dbReference type="PANTHER" id="PTHR22306:SF2">
    <property type="entry name" value="CHROMOSOME 7 OPEN READING FRAME 50"/>
    <property type="match status" value="1"/>
</dbReference>
<dbReference type="AlphaFoldDB" id="V9L5Y3"/>
<evidence type="ECO:0000256" key="1">
    <source>
        <dbReference type="SAM" id="MobiDB-lite"/>
    </source>
</evidence>
<name>V9L5Y3_CALMI</name>
<feature type="compositionally biased region" description="Basic and acidic residues" evidence="1">
    <location>
        <begin position="60"/>
        <end position="71"/>
    </location>
</feature>
<dbReference type="Pfam" id="PF10180">
    <property type="entry name" value="WKF"/>
    <property type="match status" value="1"/>
</dbReference>
<dbReference type="InterPro" id="IPR019327">
    <property type="entry name" value="WKF"/>
</dbReference>
<feature type="region of interest" description="Disordered" evidence="1">
    <location>
        <begin position="1"/>
        <end position="100"/>
    </location>
</feature>
<feature type="compositionally biased region" description="Acidic residues" evidence="1">
    <location>
        <begin position="73"/>
        <end position="84"/>
    </location>
</feature>
<feature type="compositionally biased region" description="Basic residues" evidence="1">
    <location>
        <begin position="47"/>
        <end position="56"/>
    </location>
</feature>
<feature type="domain" description="WKF" evidence="2">
    <location>
        <begin position="131"/>
        <end position="192"/>
    </location>
</feature>
<sequence length="222" mass="24971">MAKRKKSESEPEATSPAPEPGSPEPGTGNSGTGTSGTTGSTGTGGKSNRRRKKKQVARVQHAEEGGAKGAEDQPVEGAEEEELTPEEKRKVERKLKKERKKVEKRLLREAGLPVPKKEIPERPLALDLALQYLSRWATKREEWRFQKTRQTWLLQNMYDCDKVPDKYFDQLLEYLDGLKGNARQVTVQKAEALMKESGTTEEPGEDLVTKCRRARQVLQQLS</sequence>
<organism evidence="3">
    <name type="scientific">Callorhinchus milii</name>
    <name type="common">Ghost shark</name>
    <dbReference type="NCBI Taxonomy" id="7868"/>
    <lineage>
        <taxon>Eukaryota</taxon>
        <taxon>Metazoa</taxon>
        <taxon>Chordata</taxon>
        <taxon>Craniata</taxon>
        <taxon>Vertebrata</taxon>
        <taxon>Chondrichthyes</taxon>
        <taxon>Holocephali</taxon>
        <taxon>Chimaeriformes</taxon>
        <taxon>Callorhinchidae</taxon>
        <taxon>Callorhinchus</taxon>
    </lineage>
</organism>
<dbReference type="PANTHER" id="PTHR22306">
    <property type="entry name" value="CHROMOSOME 7 OPEN READING FRAME 50"/>
    <property type="match status" value="1"/>
</dbReference>
<accession>V9L5Y3</accession>
<reference evidence="3" key="1">
    <citation type="journal article" date="2014" name="Nature">
        <title>Elephant shark genome provides unique insights into gnathostome evolution.</title>
        <authorList>
            <consortium name="International Elephant Shark Genome Sequencing Consortium"/>
            <person name="Venkatesh B."/>
            <person name="Lee A.P."/>
            <person name="Ravi V."/>
            <person name="Maurya A.K."/>
            <person name="Lian M.M."/>
            <person name="Swann J.B."/>
            <person name="Ohta Y."/>
            <person name="Flajnik M.F."/>
            <person name="Sutoh Y."/>
            <person name="Kasahara M."/>
            <person name="Hoon S."/>
            <person name="Gangu V."/>
            <person name="Roy S.W."/>
            <person name="Irimia M."/>
            <person name="Korzh V."/>
            <person name="Kondrychyn I."/>
            <person name="Lim Z.W."/>
            <person name="Tay B.H."/>
            <person name="Tohari S."/>
            <person name="Kong K.W."/>
            <person name="Ho S."/>
            <person name="Lorente-Galdos B."/>
            <person name="Quilez J."/>
            <person name="Marques-Bonet T."/>
            <person name="Raney B.J."/>
            <person name="Ingham P.W."/>
            <person name="Tay A."/>
            <person name="Hillier L.W."/>
            <person name="Minx P."/>
            <person name="Boehm T."/>
            <person name="Wilson R.K."/>
            <person name="Brenner S."/>
            <person name="Warren W.C."/>
        </authorList>
    </citation>
    <scope>NUCLEOTIDE SEQUENCE</scope>
    <source>
        <tissue evidence="3">Intestine</tissue>
    </source>
</reference>
<protein>
    <recommendedName>
        <fullName evidence="2">WKF domain-containing protein</fullName>
    </recommendedName>
</protein>
<proteinExistence type="evidence at transcript level"/>
<feature type="compositionally biased region" description="Gly residues" evidence="1">
    <location>
        <begin position="28"/>
        <end position="45"/>
    </location>
</feature>
<evidence type="ECO:0000313" key="3">
    <source>
        <dbReference type="EMBL" id="AFP07408.1"/>
    </source>
</evidence>
<dbReference type="EMBL" id="JW874891">
    <property type="protein sequence ID" value="AFP07408.1"/>
    <property type="molecule type" value="mRNA"/>
</dbReference>
<evidence type="ECO:0000259" key="2">
    <source>
        <dbReference type="Pfam" id="PF10180"/>
    </source>
</evidence>